<dbReference type="GO" id="GO:0034498">
    <property type="term" value="P:early endosome to Golgi transport"/>
    <property type="evidence" value="ECO:0007669"/>
    <property type="project" value="TreeGrafter"/>
</dbReference>
<dbReference type="GO" id="GO:0010008">
    <property type="term" value="C:endosome membrane"/>
    <property type="evidence" value="ECO:0007669"/>
    <property type="project" value="TreeGrafter"/>
</dbReference>
<dbReference type="Pfam" id="PF09325">
    <property type="entry name" value="Vps5"/>
    <property type="match status" value="1"/>
</dbReference>
<dbReference type="InterPro" id="IPR015404">
    <property type="entry name" value="Vps5_C"/>
</dbReference>
<keyword evidence="6" id="KW-0963">Cytoplasm</keyword>
<name>A0A0C9QF80_9HYME</name>
<keyword evidence="7" id="KW-0597">Phosphoprotein</keyword>
<comment type="subcellular location">
    <subcellularLocation>
        <location evidence="2">Cytoplasm</location>
    </subcellularLocation>
    <subcellularLocation>
        <location evidence="3">Golgi apparatus</location>
    </subcellularLocation>
    <subcellularLocation>
        <location evidence="1">Membrane</location>
        <topology evidence="1">Peripheral membrane protein</topology>
        <orientation evidence="1">Cytoplasmic side</orientation>
    </subcellularLocation>
</comment>
<dbReference type="CDD" id="cd06859">
    <property type="entry name" value="PX_SNX1_2_like"/>
    <property type="match status" value="1"/>
</dbReference>
<dbReference type="PROSITE" id="PS50195">
    <property type="entry name" value="PX"/>
    <property type="match status" value="1"/>
</dbReference>
<evidence type="ECO:0000256" key="6">
    <source>
        <dbReference type="ARBA" id="ARBA00022490"/>
    </source>
</evidence>
<dbReference type="InterPro" id="IPR027267">
    <property type="entry name" value="AH/BAR_dom_sf"/>
</dbReference>
<feature type="domain" description="PX" evidence="11">
    <location>
        <begin position="144"/>
        <end position="277"/>
    </location>
</feature>
<gene>
    <name evidence="13" type="primary">SNX2_0</name>
    <name evidence="12" type="synonym">SNX2_1</name>
    <name evidence="13" type="ORF">g.65886</name>
    <name evidence="12" type="ORF">g.65891</name>
</gene>
<evidence type="ECO:0000259" key="11">
    <source>
        <dbReference type="PROSITE" id="PS50195"/>
    </source>
</evidence>
<evidence type="ECO:0000256" key="8">
    <source>
        <dbReference type="ARBA" id="ARBA00022927"/>
    </source>
</evidence>
<dbReference type="GO" id="GO:0015031">
    <property type="term" value="P:protein transport"/>
    <property type="evidence" value="ECO:0007669"/>
    <property type="project" value="UniProtKB-KW"/>
</dbReference>
<dbReference type="GO" id="GO:0098796">
    <property type="term" value="C:membrane protein complex"/>
    <property type="evidence" value="ECO:0007669"/>
    <property type="project" value="UniProtKB-ARBA"/>
</dbReference>
<dbReference type="InterPro" id="IPR036871">
    <property type="entry name" value="PX_dom_sf"/>
</dbReference>
<dbReference type="SUPFAM" id="SSF64268">
    <property type="entry name" value="PX domain"/>
    <property type="match status" value="1"/>
</dbReference>
<keyword evidence="10" id="KW-0472">Membrane</keyword>
<dbReference type="PANTHER" id="PTHR10555:SF170">
    <property type="entry name" value="FI18122P1"/>
    <property type="match status" value="1"/>
</dbReference>
<dbReference type="GO" id="GO:0005794">
    <property type="term" value="C:Golgi apparatus"/>
    <property type="evidence" value="ECO:0007669"/>
    <property type="project" value="UniProtKB-SubCell"/>
</dbReference>
<dbReference type="FunFam" id="1.20.1270.60:FF:000022">
    <property type="entry name" value="Sorting nexin 3 protein"/>
    <property type="match status" value="1"/>
</dbReference>
<dbReference type="GO" id="GO:0035091">
    <property type="term" value="F:phosphatidylinositol binding"/>
    <property type="evidence" value="ECO:0007669"/>
    <property type="project" value="InterPro"/>
</dbReference>
<evidence type="ECO:0000256" key="9">
    <source>
        <dbReference type="ARBA" id="ARBA00023034"/>
    </source>
</evidence>
<protein>
    <submittedName>
        <fullName evidence="13">SNX2_0 protein</fullName>
    </submittedName>
    <submittedName>
        <fullName evidence="12">SNX2_1 protein</fullName>
    </submittedName>
</protein>
<organism evidence="13">
    <name type="scientific">Fopius arisanus</name>
    <dbReference type="NCBI Taxonomy" id="64838"/>
    <lineage>
        <taxon>Eukaryota</taxon>
        <taxon>Metazoa</taxon>
        <taxon>Ecdysozoa</taxon>
        <taxon>Arthropoda</taxon>
        <taxon>Hexapoda</taxon>
        <taxon>Insecta</taxon>
        <taxon>Pterygota</taxon>
        <taxon>Neoptera</taxon>
        <taxon>Endopterygota</taxon>
        <taxon>Hymenoptera</taxon>
        <taxon>Apocrita</taxon>
        <taxon>Ichneumonoidea</taxon>
        <taxon>Braconidae</taxon>
        <taxon>Opiinae</taxon>
        <taxon>Fopius</taxon>
    </lineage>
</organism>
<evidence type="ECO:0000256" key="3">
    <source>
        <dbReference type="ARBA" id="ARBA00004555"/>
    </source>
</evidence>
<keyword evidence="8" id="KW-0653">Protein transport</keyword>
<dbReference type="Gene3D" id="1.20.1270.60">
    <property type="entry name" value="Arfaptin homology (AH) domain/BAR domain"/>
    <property type="match status" value="1"/>
</dbReference>
<dbReference type="AlphaFoldDB" id="A0A0C9QF80"/>
<keyword evidence="5" id="KW-0813">Transport</keyword>
<dbReference type="Pfam" id="PF00787">
    <property type="entry name" value="PX"/>
    <property type="match status" value="1"/>
</dbReference>
<proteinExistence type="inferred from homology"/>
<dbReference type="SMART" id="SM00312">
    <property type="entry name" value="PX"/>
    <property type="match status" value="1"/>
</dbReference>
<sequence length="529" mass="59427">PFNVDPCQLVGLTYTSKMADNKEPPPLFDNVDIEKNEDIEDDDEDIFASAIQEQNPLIGSNSYNGVTSVQAELPKLTLRDAPEDTSYSTVSSPTPGPLTSPLGFVPNEIGDLQEVPINDNQSSGGTGGKQVQQMEEIPTETTDAFLQITITSPQKIGEGMGAYVAYRVETKTNMPIFRKRSFSVTRRFSDFLGLHDKLVEKYLRSGRIIPPAPEKSVIGMTKIKMSGDKNQEQNSSSTEFIERRRAALERYLNRTAAHTVLCCDPDFREFLEADMELPKATSTSALSGAGVMRLFNKVGETVNKITYKMDETDSWFEEKTSQIDSLDTQLRALHSAVETLTNQRRELANCTGASAKSIAVLGHGEVGVSLGRALAQLAETLEKVEVVRRAQGNSDLYQFGEMLRDYVALIAAIKEVFHERVKVFQNWQHAQMMLNKKRELKARLEQAGRSDKTSQAANEVTEWEAKVERGQLEFDNISKMIKKEVERFEVLRVEDFKKQLTEYLEAMLQHQNQLIKHWESFLPEARAVA</sequence>
<evidence type="ECO:0000256" key="5">
    <source>
        <dbReference type="ARBA" id="ARBA00022448"/>
    </source>
</evidence>
<evidence type="ECO:0000256" key="1">
    <source>
        <dbReference type="ARBA" id="ARBA00004287"/>
    </source>
</evidence>
<dbReference type="SUPFAM" id="SSF103657">
    <property type="entry name" value="BAR/IMD domain-like"/>
    <property type="match status" value="1"/>
</dbReference>
<evidence type="ECO:0000256" key="10">
    <source>
        <dbReference type="ARBA" id="ARBA00023136"/>
    </source>
</evidence>
<reference evidence="13" key="1">
    <citation type="submission" date="2015-01" db="EMBL/GenBank/DDBJ databases">
        <title>Transcriptome Assembly of Fopius arisanus.</title>
        <authorList>
            <person name="Geib S."/>
        </authorList>
    </citation>
    <scope>NUCLEOTIDE SEQUENCE</scope>
</reference>
<dbReference type="EMBL" id="GBYB01002049">
    <property type="protein sequence ID" value="JAG71816.1"/>
    <property type="molecule type" value="Transcribed_RNA"/>
</dbReference>
<accession>A0A0C9QF80</accession>
<keyword evidence="9" id="KW-0333">Golgi apparatus</keyword>
<dbReference type="PANTHER" id="PTHR10555">
    <property type="entry name" value="SORTING NEXIN"/>
    <property type="match status" value="1"/>
</dbReference>
<dbReference type="InterPro" id="IPR001683">
    <property type="entry name" value="PX_dom"/>
</dbReference>
<dbReference type="EMBL" id="GBYB01000837">
    <property type="protein sequence ID" value="JAG70604.1"/>
    <property type="molecule type" value="Transcribed_RNA"/>
</dbReference>
<feature type="non-terminal residue" evidence="13">
    <location>
        <position position="1"/>
    </location>
</feature>
<dbReference type="Gene3D" id="3.30.1520.10">
    <property type="entry name" value="Phox-like domain"/>
    <property type="match status" value="1"/>
</dbReference>
<dbReference type="FunFam" id="3.30.1520.10:FF:000047">
    <property type="entry name" value="Sorting nexin"/>
    <property type="match status" value="1"/>
</dbReference>
<evidence type="ECO:0000313" key="12">
    <source>
        <dbReference type="EMBL" id="JAG70604.1"/>
    </source>
</evidence>
<evidence type="ECO:0000256" key="2">
    <source>
        <dbReference type="ARBA" id="ARBA00004496"/>
    </source>
</evidence>
<dbReference type="CDD" id="cd07623">
    <property type="entry name" value="BAR_SNX1_2"/>
    <property type="match status" value="1"/>
</dbReference>
<comment type="similarity">
    <text evidence="4">Belongs to the sorting nexin family.</text>
</comment>
<evidence type="ECO:0000256" key="4">
    <source>
        <dbReference type="ARBA" id="ARBA00010883"/>
    </source>
</evidence>
<evidence type="ECO:0000256" key="7">
    <source>
        <dbReference type="ARBA" id="ARBA00022553"/>
    </source>
</evidence>
<dbReference type="GO" id="GO:0005829">
    <property type="term" value="C:cytosol"/>
    <property type="evidence" value="ECO:0007669"/>
    <property type="project" value="GOC"/>
</dbReference>
<evidence type="ECO:0000313" key="13">
    <source>
        <dbReference type="EMBL" id="JAG71816.1"/>
    </source>
</evidence>